<dbReference type="EMBL" id="BAAANT010000031">
    <property type="protein sequence ID" value="GAA2151326.1"/>
    <property type="molecule type" value="Genomic_DNA"/>
</dbReference>
<organism evidence="2 3">
    <name type="scientific">Kitasatospora kazusensis</name>
    <dbReference type="NCBI Taxonomy" id="407974"/>
    <lineage>
        <taxon>Bacteria</taxon>
        <taxon>Bacillati</taxon>
        <taxon>Actinomycetota</taxon>
        <taxon>Actinomycetes</taxon>
        <taxon>Kitasatosporales</taxon>
        <taxon>Streptomycetaceae</taxon>
        <taxon>Kitasatospora</taxon>
    </lineage>
</organism>
<evidence type="ECO:0000256" key="1">
    <source>
        <dbReference type="SAM" id="MobiDB-lite"/>
    </source>
</evidence>
<comment type="caution">
    <text evidence="2">The sequence shown here is derived from an EMBL/GenBank/DDBJ whole genome shotgun (WGS) entry which is preliminary data.</text>
</comment>
<protein>
    <submittedName>
        <fullName evidence="2">Uncharacterized protein</fullName>
    </submittedName>
</protein>
<reference evidence="2 3" key="1">
    <citation type="journal article" date="2019" name="Int. J. Syst. Evol. Microbiol.">
        <title>The Global Catalogue of Microorganisms (GCM) 10K type strain sequencing project: providing services to taxonomists for standard genome sequencing and annotation.</title>
        <authorList>
            <consortium name="The Broad Institute Genomics Platform"/>
            <consortium name="The Broad Institute Genome Sequencing Center for Infectious Disease"/>
            <person name="Wu L."/>
            <person name="Ma J."/>
        </authorList>
    </citation>
    <scope>NUCLEOTIDE SEQUENCE [LARGE SCALE GENOMIC DNA]</scope>
    <source>
        <strain evidence="2 3">JCM 14560</strain>
    </source>
</reference>
<keyword evidence="3" id="KW-1185">Reference proteome</keyword>
<dbReference type="Proteomes" id="UP001422759">
    <property type="component" value="Unassembled WGS sequence"/>
</dbReference>
<accession>A0ABN3A0N7</accession>
<feature type="region of interest" description="Disordered" evidence="1">
    <location>
        <begin position="22"/>
        <end position="111"/>
    </location>
</feature>
<gene>
    <name evidence="2" type="ORF">GCM10009760_46580</name>
</gene>
<proteinExistence type="predicted"/>
<name>A0ABN3A0N7_9ACTN</name>
<feature type="compositionally biased region" description="Low complexity" evidence="1">
    <location>
        <begin position="32"/>
        <end position="49"/>
    </location>
</feature>
<evidence type="ECO:0000313" key="2">
    <source>
        <dbReference type="EMBL" id="GAA2151326.1"/>
    </source>
</evidence>
<feature type="compositionally biased region" description="Basic and acidic residues" evidence="1">
    <location>
        <begin position="62"/>
        <end position="83"/>
    </location>
</feature>
<evidence type="ECO:0000313" key="3">
    <source>
        <dbReference type="Proteomes" id="UP001422759"/>
    </source>
</evidence>
<sequence>MKAFCTHWAAPVEAPSCSAIRGSATAAPVTENGSSAPATATAATVGPNAVPSPPGVAAQGEGEGREGGDGGDGGRDAVEEDMARSFGPARRPGREARSQGSPHPGPPAPWD</sequence>